<sequence length="54" mass="5819">MSSSSNPPQQYATDGQWSTGLCDCTSDVSNCCCTLFFPCVAFGRIVEIVYKGTV</sequence>
<proteinExistence type="predicted"/>
<name>A0A103XVJ1_CYNCS</name>
<dbReference type="EMBL" id="LEKV01003822">
    <property type="protein sequence ID" value="KVH97682.1"/>
    <property type="molecule type" value="Genomic_DNA"/>
</dbReference>
<dbReference type="AlphaFoldDB" id="A0A103XVJ1"/>
<organism evidence="1 2">
    <name type="scientific">Cynara cardunculus var. scolymus</name>
    <name type="common">Globe artichoke</name>
    <name type="synonym">Cynara scolymus</name>
    <dbReference type="NCBI Taxonomy" id="59895"/>
    <lineage>
        <taxon>Eukaryota</taxon>
        <taxon>Viridiplantae</taxon>
        <taxon>Streptophyta</taxon>
        <taxon>Embryophyta</taxon>
        <taxon>Tracheophyta</taxon>
        <taxon>Spermatophyta</taxon>
        <taxon>Magnoliopsida</taxon>
        <taxon>eudicotyledons</taxon>
        <taxon>Gunneridae</taxon>
        <taxon>Pentapetalae</taxon>
        <taxon>asterids</taxon>
        <taxon>campanulids</taxon>
        <taxon>Asterales</taxon>
        <taxon>Asteraceae</taxon>
        <taxon>Carduoideae</taxon>
        <taxon>Cardueae</taxon>
        <taxon>Carduinae</taxon>
        <taxon>Cynara</taxon>
    </lineage>
</organism>
<dbReference type="STRING" id="59895.A0A103XVJ1"/>
<accession>A0A103XVJ1</accession>
<dbReference type="Proteomes" id="UP000243975">
    <property type="component" value="Unassembled WGS sequence"/>
</dbReference>
<evidence type="ECO:0000313" key="2">
    <source>
        <dbReference type="Proteomes" id="UP000243975"/>
    </source>
</evidence>
<dbReference type="PANTHER" id="PTHR15907">
    <property type="entry name" value="DUF614 FAMILY PROTEIN-RELATED"/>
    <property type="match status" value="1"/>
</dbReference>
<evidence type="ECO:0000313" key="1">
    <source>
        <dbReference type="EMBL" id="KVH97682.1"/>
    </source>
</evidence>
<dbReference type="Gramene" id="KVH97682">
    <property type="protein sequence ID" value="KVH97682"/>
    <property type="gene ID" value="Ccrd_000212"/>
</dbReference>
<comment type="caution">
    <text evidence="1">The sequence shown here is derived from an EMBL/GenBank/DDBJ whole genome shotgun (WGS) entry which is preliminary data.</text>
</comment>
<keyword evidence="2" id="KW-1185">Reference proteome</keyword>
<gene>
    <name evidence="1" type="ORF">Ccrd_000212</name>
</gene>
<dbReference type="NCBIfam" id="TIGR01571">
    <property type="entry name" value="A_thal_Cys_rich"/>
    <property type="match status" value="1"/>
</dbReference>
<dbReference type="InterPro" id="IPR006461">
    <property type="entry name" value="PLAC_motif_containing"/>
</dbReference>
<protein>
    <submittedName>
        <fullName evidence="1">Uncharacterized protein family Cys-rich</fullName>
    </submittedName>
</protein>
<reference evidence="1 2" key="1">
    <citation type="journal article" date="2016" name="Sci. Rep.">
        <title>The genome sequence of the outbreeding globe artichoke constructed de novo incorporating a phase-aware low-pass sequencing strategy of F1 progeny.</title>
        <authorList>
            <person name="Scaglione D."/>
            <person name="Reyes-Chin-Wo S."/>
            <person name="Acquadro A."/>
            <person name="Froenicke L."/>
            <person name="Portis E."/>
            <person name="Beitel C."/>
            <person name="Tirone M."/>
            <person name="Mauro R."/>
            <person name="Lo Monaco A."/>
            <person name="Mauromicale G."/>
            <person name="Faccioli P."/>
            <person name="Cattivelli L."/>
            <person name="Rieseberg L."/>
            <person name="Michelmore R."/>
            <person name="Lanteri S."/>
        </authorList>
    </citation>
    <scope>NUCLEOTIDE SEQUENCE [LARGE SCALE GENOMIC DNA]</scope>
    <source>
        <strain evidence="1">2C</strain>
    </source>
</reference>
<dbReference type="Pfam" id="PF04749">
    <property type="entry name" value="PLAC8"/>
    <property type="match status" value="1"/>
</dbReference>